<feature type="compositionally biased region" description="Polar residues" evidence="6">
    <location>
        <begin position="1"/>
        <end position="14"/>
    </location>
</feature>
<keyword evidence="4" id="KW-0804">Transcription</keyword>
<feature type="region of interest" description="Disordered" evidence="6">
    <location>
        <begin position="1"/>
        <end position="35"/>
    </location>
</feature>
<evidence type="ECO:0000313" key="8">
    <source>
        <dbReference type="EMBL" id="OGM40077.1"/>
    </source>
</evidence>
<keyword evidence="1" id="KW-0479">Metal-binding</keyword>
<dbReference type="EMBL" id="LYCR01000161">
    <property type="protein sequence ID" value="OGM40077.1"/>
    <property type="molecule type" value="Genomic_DNA"/>
</dbReference>
<dbReference type="GeneID" id="34454665"/>
<dbReference type="Proteomes" id="UP000179179">
    <property type="component" value="Unassembled WGS sequence"/>
</dbReference>
<keyword evidence="5" id="KW-0539">Nucleus</keyword>
<reference evidence="8 9" key="1">
    <citation type="journal article" date="2016" name="Genome Biol. Evol.">
        <title>Draft genome sequence of an aflatoxigenic Aspergillus species, A. bombycis.</title>
        <authorList>
            <person name="Moore G.G."/>
            <person name="Mack B.M."/>
            <person name="Beltz S.B."/>
            <person name="Gilbert M.K."/>
        </authorList>
    </citation>
    <scope>NUCLEOTIDE SEQUENCE [LARGE SCALE GENOMIC DNA]</scope>
    <source>
        <strain evidence="9">NRRL 26010</strain>
    </source>
</reference>
<sequence>MVTTVSQEELNTPWTPSPSAPMAGLSDQSPEVENPQSIDAERPLEMIPHDPILNADPNAWFMWTGLDVDALDFTLSSAVSEWAQMPPRPPSNSGDVSVLLPPTPISSGAIPTDAQELATNLVQQRWFSRLTVGQGARNSPWASSNRGGCFGEGNVAADENYRAGLSQTLQPHIYDETLPSSDQLNLFANLFFSRFNSLFPIVHSPSFKPTKENSLLFVSICSVGSLFVGSASAVARGIHLFERLNKAILASWETILSHSCSDALSMVQAAVLGQTFAILLGRPKTLILADVLHGTVIAWARECNKNANLGPRDAPDLDPAMADLDKQWSRWVDHEQRRRVEIALNIHDAELASLLHHEPLRKHRLNQYPRVASDALFMAPTASRWAELYRNTPTKDPSLSNSLDPLQATVSFSKFSAYGVLESINAHTIEARRSNTLDEHESKQLSNVLMRWWRIYAKYFPLDAEDDPFSLPVLWHSVFISIYADIDLLEQAIGRDGDSAANASFSLIRSWATSLDASRCLVHVLLIQRYLERMRVSSEPAIHVPRALFSAALRALRLPVNLRDKVSATLQY</sequence>
<dbReference type="GO" id="GO:0003677">
    <property type="term" value="F:DNA binding"/>
    <property type="evidence" value="ECO:0007669"/>
    <property type="project" value="InterPro"/>
</dbReference>
<evidence type="ECO:0000256" key="6">
    <source>
        <dbReference type="SAM" id="MobiDB-lite"/>
    </source>
</evidence>
<keyword evidence="3" id="KW-0805">Transcription regulation</keyword>
<dbReference type="InterPro" id="IPR007219">
    <property type="entry name" value="XnlR_reg_dom"/>
</dbReference>
<name>A0A1F7ZKU3_9EURO</name>
<evidence type="ECO:0000313" key="9">
    <source>
        <dbReference type="Proteomes" id="UP000179179"/>
    </source>
</evidence>
<dbReference type="PANTHER" id="PTHR47660:SF2">
    <property type="entry name" value="TRANSCRIPTION FACTOR WITH C2H2 AND ZN(2)-CYS(6) DNA BINDING DOMAIN (EUROFUNG)"/>
    <property type="match status" value="1"/>
</dbReference>
<dbReference type="CDD" id="cd12148">
    <property type="entry name" value="fungal_TF_MHR"/>
    <property type="match status" value="1"/>
</dbReference>
<evidence type="ECO:0000259" key="7">
    <source>
        <dbReference type="Pfam" id="PF04082"/>
    </source>
</evidence>
<dbReference type="RefSeq" id="XP_022383794.1">
    <property type="nucleotide sequence ID" value="XM_022538403.1"/>
</dbReference>
<evidence type="ECO:0000256" key="4">
    <source>
        <dbReference type="ARBA" id="ARBA00023163"/>
    </source>
</evidence>
<gene>
    <name evidence="8" type="ORF">ABOM_011275</name>
</gene>
<accession>A0A1F7ZKU3</accession>
<protein>
    <recommendedName>
        <fullName evidence="7">Xylanolytic transcriptional activator regulatory domain-containing protein</fullName>
    </recommendedName>
</protein>
<dbReference type="Pfam" id="PF04082">
    <property type="entry name" value="Fungal_trans"/>
    <property type="match status" value="1"/>
</dbReference>
<feature type="domain" description="Xylanolytic transcriptional activator regulatory" evidence="7">
    <location>
        <begin position="189"/>
        <end position="389"/>
    </location>
</feature>
<comment type="caution">
    <text evidence="8">The sequence shown here is derived from an EMBL/GenBank/DDBJ whole genome shotgun (WGS) entry which is preliminary data.</text>
</comment>
<proteinExistence type="predicted"/>
<dbReference type="GO" id="GO:0008270">
    <property type="term" value="F:zinc ion binding"/>
    <property type="evidence" value="ECO:0007669"/>
    <property type="project" value="InterPro"/>
</dbReference>
<organism evidence="8 9">
    <name type="scientific">Aspergillus bombycis</name>
    <dbReference type="NCBI Taxonomy" id="109264"/>
    <lineage>
        <taxon>Eukaryota</taxon>
        <taxon>Fungi</taxon>
        <taxon>Dikarya</taxon>
        <taxon>Ascomycota</taxon>
        <taxon>Pezizomycotina</taxon>
        <taxon>Eurotiomycetes</taxon>
        <taxon>Eurotiomycetidae</taxon>
        <taxon>Eurotiales</taxon>
        <taxon>Aspergillaceae</taxon>
        <taxon>Aspergillus</taxon>
    </lineage>
</organism>
<dbReference type="GO" id="GO:0006351">
    <property type="term" value="P:DNA-templated transcription"/>
    <property type="evidence" value="ECO:0007669"/>
    <property type="project" value="InterPro"/>
</dbReference>
<dbReference type="STRING" id="109264.A0A1F7ZKU3"/>
<evidence type="ECO:0000256" key="1">
    <source>
        <dbReference type="ARBA" id="ARBA00022723"/>
    </source>
</evidence>
<evidence type="ECO:0000256" key="5">
    <source>
        <dbReference type="ARBA" id="ARBA00023242"/>
    </source>
</evidence>
<keyword evidence="2" id="KW-0862">Zinc</keyword>
<evidence type="ECO:0000256" key="2">
    <source>
        <dbReference type="ARBA" id="ARBA00022833"/>
    </source>
</evidence>
<dbReference type="OrthoDB" id="10018191at2759"/>
<keyword evidence="9" id="KW-1185">Reference proteome</keyword>
<dbReference type="PANTHER" id="PTHR47660">
    <property type="entry name" value="TRANSCRIPTION FACTOR WITH C2H2 AND ZN(2)-CYS(6) DNA BINDING DOMAIN (EUROFUNG)-RELATED-RELATED"/>
    <property type="match status" value="1"/>
</dbReference>
<evidence type="ECO:0000256" key="3">
    <source>
        <dbReference type="ARBA" id="ARBA00023015"/>
    </source>
</evidence>
<feature type="compositionally biased region" description="Polar residues" evidence="6">
    <location>
        <begin position="26"/>
        <end position="35"/>
    </location>
</feature>
<dbReference type="AlphaFoldDB" id="A0A1F7ZKU3"/>